<dbReference type="GO" id="GO:0070566">
    <property type="term" value="F:adenylyltransferase activity"/>
    <property type="evidence" value="ECO:0007669"/>
    <property type="project" value="TreeGrafter"/>
</dbReference>
<dbReference type="GO" id="GO:0016874">
    <property type="term" value="F:ligase activity"/>
    <property type="evidence" value="ECO:0007669"/>
    <property type="project" value="UniProtKB-KW"/>
</dbReference>
<organism evidence="7 8">
    <name type="scientific">Streptomyces apricus</name>
    <dbReference type="NCBI Taxonomy" id="1828112"/>
    <lineage>
        <taxon>Bacteria</taxon>
        <taxon>Bacillati</taxon>
        <taxon>Actinomycetota</taxon>
        <taxon>Actinomycetes</taxon>
        <taxon>Kitasatosporales</taxon>
        <taxon>Streptomycetaceae</taxon>
        <taxon>Streptomyces</taxon>
    </lineage>
</organism>
<keyword evidence="4" id="KW-0443">Lipid metabolism</keyword>
<dbReference type="PANTHER" id="PTHR22754">
    <property type="entry name" value="DISCO-INTERACTING PROTEIN 2 DIP2 -RELATED"/>
    <property type="match status" value="1"/>
</dbReference>
<reference evidence="7 8" key="1">
    <citation type="submission" date="2019-05" db="EMBL/GenBank/DDBJ databases">
        <authorList>
            <person name="Hariharan J."/>
            <person name="Choudoir M.J."/>
            <person name="Diebold P."/>
            <person name="Panke-Buisse K."/>
            <person name="Buckley D.H."/>
        </authorList>
    </citation>
    <scope>NUCLEOTIDE SEQUENCE [LARGE SCALE GENOMIC DNA]</scope>
    <source>
        <strain evidence="7 8">SUN51</strain>
    </source>
</reference>
<dbReference type="PANTHER" id="PTHR22754:SF32">
    <property type="entry name" value="DISCO-INTERACTING PROTEIN 2"/>
    <property type="match status" value="1"/>
</dbReference>
<protein>
    <submittedName>
        <fullName evidence="7">Fatty acyl-AMP ligase</fullName>
    </submittedName>
</protein>
<dbReference type="SUPFAM" id="SSF56801">
    <property type="entry name" value="Acetyl-CoA synthetase-like"/>
    <property type="match status" value="1"/>
</dbReference>
<accession>A0A5B0BIR2</accession>
<proteinExistence type="inferred from homology"/>
<evidence type="ECO:0000259" key="6">
    <source>
        <dbReference type="Pfam" id="PF00501"/>
    </source>
</evidence>
<dbReference type="GO" id="GO:0071766">
    <property type="term" value="P:Actinobacterium-type cell wall biogenesis"/>
    <property type="evidence" value="ECO:0007669"/>
    <property type="project" value="UniProtKB-ARBA"/>
</dbReference>
<dbReference type="Gene3D" id="3.30.300.30">
    <property type="match status" value="1"/>
</dbReference>
<evidence type="ECO:0000256" key="1">
    <source>
        <dbReference type="ARBA" id="ARBA00006432"/>
    </source>
</evidence>
<feature type="region of interest" description="Disordered" evidence="5">
    <location>
        <begin position="1"/>
        <end position="59"/>
    </location>
</feature>
<dbReference type="InterPro" id="IPR042099">
    <property type="entry name" value="ANL_N_sf"/>
</dbReference>
<keyword evidence="2 7" id="KW-0436">Ligase</keyword>
<evidence type="ECO:0000313" key="8">
    <source>
        <dbReference type="Proteomes" id="UP000324965"/>
    </source>
</evidence>
<dbReference type="InterPro" id="IPR040097">
    <property type="entry name" value="FAAL/FAAC"/>
</dbReference>
<dbReference type="Gene3D" id="3.40.50.12780">
    <property type="entry name" value="N-terminal domain of ligase-like"/>
    <property type="match status" value="1"/>
</dbReference>
<dbReference type="Proteomes" id="UP000324965">
    <property type="component" value="Unassembled WGS sequence"/>
</dbReference>
<dbReference type="EMBL" id="VDFC01000015">
    <property type="protein sequence ID" value="KAA0941381.1"/>
    <property type="molecule type" value="Genomic_DNA"/>
</dbReference>
<dbReference type="FunFam" id="3.40.50.12780:FF:000013">
    <property type="entry name" value="Long-chain-fatty-acid--AMP ligase FadD32"/>
    <property type="match status" value="1"/>
</dbReference>
<evidence type="ECO:0000256" key="5">
    <source>
        <dbReference type="SAM" id="MobiDB-lite"/>
    </source>
</evidence>
<evidence type="ECO:0000313" key="7">
    <source>
        <dbReference type="EMBL" id="KAA0941381.1"/>
    </source>
</evidence>
<comment type="similarity">
    <text evidence="1">Belongs to the ATP-dependent AMP-binding enzyme family.</text>
</comment>
<gene>
    <name evidence="7" type="ORF">FGF04_05250</name>
</gene>
<comment type="caution">
    <text evidence="7">The sequence shown here is derived from an EMBL/GenBank/DDBJ whole genome shotgun (WGS) entry which is preliminary data.</text>
</comment>
<keyword evidence="8" id="KW-1185">Reference proteome</keyword>
<feature type="domain" description="AMP-dependent synthetase/ligase" evidence="6">
    <location>
        <begin position="90"/>
        <end position="507"/>
    </location>
</feature>
<dbReference type="CDD" id="cd05931">
    <property type="entry name" value="FAAL"/>
    <property type="match status" value="1"/>
</dbReference>
<sequence length="682" mass="71453">MPRVASSCDDRAGNICSFRGGGPDTPCPPPEWGVGGSRTTSVDRPREGGARTVPASPPEPCDAVDAADAVGGDPARSALPSHHPVVRLRRLAQDRPHDVAYRFVGGRSGTVDEPLTWTYAELDRRVRAVAAGLRARYAPGSRTALVCPQGPQYVTAFLACLYAGVVAVPLCEAGSVWDADRLSSVLPSADVAVVLTDGAGEEDVRRLLAADPRLTGCEVLRTDAVPDGGTDDGLPLDLAPDMVAYLQFTSGSTSAPRGVRITHGNVARAVAQVRTAFRVDRSSVAVSWLPLYHDLGLMLGVLGPVGLGVPCVLMGPADFIRSPLTYLGAISRWRGTITSGPCFNLDLCVDRVKGTALDGLDLSSLAVLGNGGEQVRASSLRRFTEHFARCGFRPEAHTPSYGLAEATLIVTCTPLGEAPHVLVCDRGALVSGRAVDAEASTEAGGETGTQAGVGADAGTVPEHAVELVSCGVPVDQRVLVTDRAGRTLPDRSIGEIWTCGGNVSPGYAGDPGTGVFHGRPADADGTDGAWLRTGDLGFFADGRLYVTGRVKDVVIINGRNHWPADLEATAGNAAPAFRQNRIAAFRTDVADRERLVMVAEVDPRAARREETSASAAEQAVRGALLARHGVELHELVPVRAGSLPMTSSGKLRRGACRAEYEASCLVRFDALADSPDPAPDRA</sequence>
<keyword evidence="3" id="KW-0276">Fatty acid metabolism</keyword>
<dbReference type="InterPro" id="IPR000873">
    <property type="entry name" value="AMP-dep_synth/lig_dom"/>
</dbReference>
<dbReference type="OrthoDB" id="3671040at2"/>
<dbReference type="Pfam" id="PF00501">
    <property type="entry name" value="AMP-binding"/>
    <property type="match status" value="1"/>
</dbReference>
<evidence type="ECO:0000256" key="4">
    <source>
        <dbReference type="ARBA" id="ARBA00023098"/>
    </source>
</evidence>
<dbReference type="InterPro" id="IPR045851">
    <property type="entry name" value="AMP-bd_C_sf"/>
</dbReference>
<dbReference type="InterPro" id="IPR020845">
    <property type="entry name" value="AMP-binding_CS"/>
</dbReference>
<name>A0A5B0BIR2_9ACTN</name>
<dbReference type="AlphaFoldDB" id="A0A5B0BIR2"/>
<dbReference type="GO" id="GO:0006633">
    <property type="term" value="P:fatty acid biosynthetic process"/>
    <property type="evidence" value="ECO:0007669"/>
    <property type="project" value="TreeGrafter"/>
</dbReference>
<dbReference type="GO" id="GO:0005886">
    <property type="term" value="C:plasma membrane"/>
    <property type="evidence" value="ECO:0007669"/>
    <property type="project" value="TreeGrafter"/>
</dbReference>
<evidence type="ECO:0000256" key="2">
    <source>
        <dbReference type="ARBA" id="ARBA00022598"/>
    </source>
</evidence>
<evidence type="ECO:0000256" key="3">
    <source>
        <dbReference type="ARBA" id="ARBA00022832"/>
    </source>
</evidence>
<dbReference type="PROSITE" id="PS00455">
    <property type="entry name" value="AMP_BINDING"/>
    <property type="match status" value="1"/>
</dbReference>